<proteinExistence type="predicted"/>
<protein>
    <submittedName>
        <fullName evidence="1">Uncharacterized protein</fullName>
    </submittedName>
</protein>
<sequence length="144" mass="16632">MDSEMRSLTDLLYQISISKVREIRHLAKRLLNPVLPEDPGVTLTSPPENVIGDGNCGYQVVADFVFGDKHQWPEVHRGMLYELEHSMNLYVNLVGSEERDNELVHRINWLVDRLAPYAHWFETSDSLYIVANAFNLRTTLYSVE</sequence>
<keyword evidence="2" id="KW-1185">Reference proteome</keyword>
<gene>
    <name evidence="1" type="ORF">M9H77_04875</name>
</gene>
<name>A0ACC0CFA2_CATRO</name>
<evidence type="ECO:0000313" key="2">
    <source>
        <dbReference type="Proteomes" id="UP001060085"/>
    </source>
</evidence>
<evidence type="ECO:0000313" key="1">
    <source>
        <dbReference type="EMBL" id="KAI5683647.1"/>
    </source>
</evidence>
<comment type="caution">
    <text evidence="1">The sequence shown here is derived from an EMBL/GenBank/DDBJ whole genome shotgun (WGS) entry which is preliminary data.</text>
</comment>
<reference evidence="2" key="1">
    <citation type="journal article" date="2023" name="Nat. Plants">
        <title>Single-cell RNA sequencing provides a high-resolution roadmap for understanding the multicellular compartmentation of specialized metabolism.</title>
        <authorList>
            <person name="Sun S."/>
            <person name="Shen X."/>
            <person name="Li Y."/>
            <person name="Li Y."/>
            <person name="Wang S."/>
            <person name="Li R."/>
            <person name="Zhang H."/>
            <person name="Shen G."/>
            <person name="Guo B."/>
            <person name="Wei J."/>
            <person name="Xu J."/>
            <person name="St-Pierre B."/>
            <person name="Chen S."/>
            <person name="Sun C."/>
        </authorList>
    </citation>
    <scope>NUCLEOTIDE SEQUENCE [LARGE SCALE GENOMIC DNA]</scope>
</reference>
<dbReference type="Proteomes" id="UP001060085">
    <property type="component" value="Linkage Group LG01"/>
</dbReference>
<organism evidence="1 2">
    <name type="scientific">Catharanthus roseus</name>
    <name type="common">Madagascar periwinkle</name>
    <name type="synonym">Vinca rosea</name>
    <dbReference type="NCBI Taxonomy" id="4058"/>
    <lineage>
        <taxon>Eukaryota</taxon>
        <taxon>Viridiplantae</taxon>
        <taxon>Streptophyta</taxon>
        <taxon>Embryophyta</taxon>
        <taxon>Tracheophyta</taxon>
        <taxon>Spermatophyta</taxon>
        <taxon>Magnoliopsida</taxon>
        <taxon>eudicotyledons</taxon>
        <taxon>Gunneridae</taxon>
        <taxon>Pentapetalae</taxon>
        <taxon>asterids</taxon>
        <taxon>lamiids</taxon>
        <taxon>Gentianales</taxon>
        <taxon>Apocynaceae</taxon>
        <taxon>Rauvolfioideae</taxon>
        <taxon>Vinceae</taxon>
        <taxon>Catharanthinae</taxon>
        <taxon>Catharanthus</taxon>
    </lineage>
</organism>
<dbReference type="EMBL" id="CM044701">
    <property type="protein sequence ID" value="KAI5683647.1"/>
    <property type="molecule type" value="Genomic_DNA"/>
</dbReference>
<accession>A0ACC0CFA2</accession>